<dbReference type="PROSITE" id="PS00622">
    <property type="entry name" value="HTH_LUXR_1"/>
    <property type="match status" value="1"/>
</dbReference>
<evidence type="ECO:0000256" key="3">
    <source>
        <dbReference type="ARBA" id="ARBA00023125"/>
    </source>
</evidence>
<keyword evidence="9" id="KW-1185">Reference proteome</keyword>
<gene>
    <name evidence="8" type="ORF">JD79_02354</name>
</gene>
<dbReference type="InterPro" id="IPR011006">
    <property type="entry name" value="CheY-like_superfamily"/>
</dbReference>
<reference evidence="9" key="1">
    <citation type="submission" date="2018-05" db="EMBL/GenBank/DDBJ databases">
        <authorList>
            <person name="Klenk H.-P."/>
            <person name="Huntemann M."/>
            <person name="Clum A."/>
            <person name="Pillay M."/>
            <person name="Palaniappan K."/>
            <person name="Varghese N."/>
            <person name="Mikhailova N."/>
            <person name="Stamatis D."/>
            <person name="Reddy T."/>
            <person name="Daum C."/>
            <person name="Shapiro N."/>
            <person name="Ivanova N."/>
            <person name="Kyrpides N."/>
            <person name="Woyke T."/>
        </authorList>
    </citation>
    <scope>NUCLEOTIDE SEQUENCE [LARGE SCALE GENOMIC DNA]</scope>
    <source>
        <strain evidence="9">DSM 45417</strain>
    </source>
</reference>
<dbReference type="SMART" id="SM00448">
    <property type="entry name" value="REC"/>
    <property type="match status" value="1"/>
</dbReference>
<comment type="caution">
    <text evidence="8">The sequence shown here is derived from an EMBL/GenBank/DDBJ whole genome shotgun (WGS) entry which is preliminary data.</text>
</comment>
<dbReference type="GO" id="GO:0006355">
    <property type="term" value="P:regulation of DNA-templated transcription"/>
    <property type="evidence" value="ECO:0007669"/>
    <property type="project" value="InterPro"/>
</dbReference>
<protein>
    <submittedName>
        <fullName evidence="8">LuxR family two component transcriptional regulator</fullName>
    </submittedName>
</protein>
<dbReference type="GO" id="GO:0003677">
    <property type="term" value="F:DNA binding"/>
    <property type="evidence" value="ECO:0007669"/>
    <property type="project" value="UniProtKB-KW"/>
</dbReference>
<sequence>MSPVRVLVVDDQALFREALVTLLGARPEVEVVGEAGDGHQALDRAAALRPDVVLMDLHMPVLDGIGATRRLRVEQPGVRVLALTTFDDDEDVFAALRAGALGYLLKDVSSDRLVEAVLSAARGESVLQPSVAAKVVARFAQLDDAPRERPQPLVVPLSDRELDVLRLLADGRSNREIAGALFLAEGTVKNHVTNVLGKLGARDRTQAALRARALDLL</sequence>
<dbReference type="OrthoDB" id="9808843at2"/>
<keyword evidence="2" id="KW-0805">Transcription regulation</keyword>
<evidence type="ECO:0000313" key="9">
    <source>
        <dbReference type="Proteomes" id="UP000246661"/>
    </source>
</evidence>
<accession>A0A317QHN5</accession>
<proteinExistence type="predicted"/>
<dbReference type="SMART" id="SM00421">
    <property type="entry name" value="HTH_LUXR"/>
    <property type="match status" value="1"/>
</dbReference>
<dbReference type="PROSITE" id="PS50043">
    <property type="entry name" value="HTH_LUXR_2"/>
    <property type="match status" value="1"/>
</dbReference>
<organism evidence="8 9">
    <name type="scientific">Geodermatophilus normandii</name>
    <dbReference type="NCBI Taxonomy" id="1137989"/>
    <lineage>
        <taxon>Bacteria</taxon>
        <taxon>Bacillati</taxon>
        <taxon>Actinomycetota</taxon>
        <taxon>Actinomycetes</taxon>
        <taxon>Geodermatophilales</taxon>
        <taxon>Geodermatophilaceae</taxon>
        <taxon>Geodermatophilus</taxon>
    </lineage>
</organism>
<dbReference type="AlphaFoldDB" id="A0A317QHN5"/>
<dbReference type="PANTHER" id="PTHR43214">
    <property type="entry name" value="TWO-COMPONENT RESPONSE REGULATOR"/>
    <property type="match status" value="1"/>
</dbReference>
<dbReference type="InterPro" id="IPR001789">
    <property type="entry name" value="Sig_transdc_resp-reg_receiver"/>
</dbReference>
<dbReference type="GO" id="GO:0000160">
    <property type="term" value="P:phosphorelay signal transduction system"/>
    <property type="evidence" value="ECO:0007669"/>
    <property type="project" value="InterPro"/>
</dbReference>
<evidence type="ECO:0000313" key="8">
    <source>
        <dbReference type="EMBL" id="PWW23188.1"/>
    </source>
</evidence>
<dbReference type="Pfam" id="PF00196">
    <property type="entry name" value="GerE"/>
    <property type="match status" value="1"/>
</dbReference>
<keyword evidence="4" id="KW-0804">Transcription</keyword>
<name>A0A317QHN5_9ACTN</name>
<feature type="domain" description="HTH luxR-type" evidence="6">
    <location>
        <begin position="150"/>
        <end position="215"/>
    </location>
</feature>
<dbReference type="PANTHER" id="PTHR43214:SF24">
    <property type="entry name" value="TRANSCRIPTIONAL REGULATORY PROTEIN NARL-RELATED"/>
    <property type="match status" value="1"/>
</dbReference>
<dbReference type="PRINTS" id="PR00038">
    <property type="entry name" value="HTHLUXR"/>
</dbReference>
<dbReference type="EMBL" id="QGTX01000001">
    <property type="protein sequence ID" value="PWW23188.1"/>
    <property type="molecule type" value="Genomic_DNA"/>
</dbReference>
<keyword evidence="3" id="KW-0238">DNA-binding</keyword>
<evidence type="ECO:0000256" key="5">
    <source>
        <dbReference type="PROSITE-ProRule" id="PRU00169"/>
    </source>
</evidence>
<dbReference type="SUPFAM" id="SSF52172">
    <property type="entry name" value="CheY-like"/>
    <property type="match status" value="1"/>
</dbReference>
<dbReference type="InterPro" id="IPR058245">
    <property type="entry name" value="NreC/VraR/RcsB-like_REC"/>
</dbReference>
<feature type="domain" description="Response regulatory" evidence="7">
    <location>
        <begin position="5"/>
        <end position="121"/>
    </location>
</feature>
<dbReference type="Proteomes" id="UP000246661">
    <property type="component" value="Unassembled WGS sequence"/>
</dbReference>
<feature type="modified residue" description="4-aspartylphosphate" evidence="5">
    <location>
        <position position="56"/>
    </location>
</feature>
<dbReference type="Gene3D" id="3.40.50.2300">
    <property type="match status" value="1"/>
</dbReference>
<dbReference type="CDD" id="cd17535">
    <property type="entry name" value="REC_NarL-like"/>
    <property type="match status" value="1"/>
</dbReference>
<evidence type="ECO:0000259" key="6">
    <source>
        <dbReference type="PROSITE" id="PS50043"/>
    </source>
</evidence>
<dbReference type="RefSeq" id="WP_110005643.1">
    <property type="nucleotide sequence ID" value="NZ_QGTX01000001.1"/>
</dbReference>
<evidence type="ECO:0000256" key="1">
    <source>
        <dbReference type="ARBA" id="ARBA00022553"/>
    </source>
</evidence>
<dbReference type="CDD" id="cd06170">
    <property type="entry name" value="LuxR_C_like"/>
    <property type="match status" value="1"/>
</dbReference>
<dbReference type="InterPro" id="IPR039420">
    <property type="entry name" value="WalR-like"/>
</dbReference>
<evidence type="ECO:0000256" key="4">
    <source>
        <dbReference type="ARBA" id="ARBA00023163"/>
    </source>
</evidence>
<dbReference type="Pfam" id="PF00072">
    <property type="entry name" value="Response_reg"/>
    <property type="match status" value="1"/>
</dbReference>
<evidence type="ECO:0000256" key="2">
    <source>
        <dbReference type="ARBA" id="ARBA00023015"/>
    </source>
</evidence>
<dbReference type="PROSITE" id="PS50110">
    <property type="entry name" value="RESPONSE_REGULATORY"/>
    <property type="match status" value="1"/>
</dbReference>
<dbReference type="InterPro" id="IPR000792">
    <property type="entry name" value="Tscrpt_reg_LuxR_C"/>
</dbReference>
<keyword evidence="1 5" id="KW-0597">Phosphoprotein</keyword>
<evidence type="ECO:0000259" key="7">
    <source>
        <dbReference type="PROSITE" id="PS50110"/>
    </source>
</evidence>